<feature type="region of interest" description="Disordered" evidence="1">
    <location>
        <begin position="1"/>
        <end position="62"/>
    </location>
</feature>
<dbReference type="Proteomes" id="UP000094844">
    <property type="component" value="Unassembled WGS sequence"/>
</dbReference>
<dbReference type="EMBL" id="FMIQ01000003">
    <property type="protein sequence ID" value="SCM50690.1"/>
    <property type="molecule type" value="Genomic_DNA"/>
</dbReference>
<sequence>MVSVEAIENNQLDKNKVNSSNKTDTKIPVKMSFEDELKNRIKQHSSKGGVTELDEPAKKKLT</sequence>
<reference evidence="2 3" key="1">
    <citation type="submission" date="2016-09" db="EMBL/GenBank/DDBJ databases">
        <authorList>
            <person name="Capua I."/>
            <person name="De Benedictis P."/>
            <person name="Joannis T."/>
            <person name="Lombin L.H."/>
            <person name="Cattoli G."/>
        </authorList>
    </citation>
    <scope>NUCLEOTIDE SEQUENCE [LARGE SCALE GENOMIC DNA]</scope>
    <source>
        <strain evidence="2 3">GB001</strain>
    </source>
</reference>
<accession>A0A1C6YV05</accession>
<protein>
    <submittedName>
        <fullName evidence="2">Uncharacterized protein</fullName>
    </submittedName>
</protein>
<evidence type="ECO:0000313" key="2">
    <source>
        <dbReference type="EMBL" id="SCM50690.1"/>
    </source>
</evidence>
<organism evidence="2 3">
    <name type="scientific">Hafnia alvei</name>
    <dbReference type="NCBI Taxonomy" id="569"/>
    <lineage>
        <taxon>Bacteria</taxon>
        <taxon>Pseudomonadati</taxon>
        <taxon>Pseudomonadota</taxon>
        <taxon>Gammaproteobacteria</taxon>
        <taxon>Enterobacterales</taxon>
        <taxon>Hafniaceae</taxon>
        <taxon>Hafnia</taxon>
    </lineage>
</organism>
<evidence type="ECO:0000313" key="3">
    <source>
        <dbReference type="Proteomes" id="UP000094844"/>
    </source>
</evidence>
<feature type="compositionally biased region" description="Basic and acidic residues" evidence="1">
    <location>
        <begin position="23"/>
        <end position="39"/>
    </location>
</feature>
<proteinExistence type="predicted"/>
<name>A0A1C6YV05_HAFAL</name>
<dbReference type="AlphaFoldDB" id="A0A1C6YV05"/>
<gene>
    <name evidence="2" type="ORF">BN1044_00138</name>
</gene>
<evidence type="ECO:0000256" key="1">
    <source>
        <dbReference type="SAM" id="MobiDB-lite"/>
    </source>
</evidence>